<proteinExistence type="predicted"/>
<reference evidence="2 3" key="1">
    <citation type="submission" date="2021-03" db="EMBL/GenBank/DDBJ databases">
        <title>Sequencing the genomes of 1000 actinobacteria strains.</title>
        <authorList>
            <person name="Klenk H.-P."/>
        </authorList>
    </citation>
    <scope>NUCLEOTIDE SEQUENCE [LARGE SCALE GENOMIC DNA]</scope>
    <source>
        <strain evidence="2 3">DSM 18824</strain>
    </source>
</reference>
<feature type="region of interest" description="Disordered" evidence="1">
    <location>
        <begin position="166"/>
        <end position="242"/>
    </location>
</feature>
<sequence>MDADARARVARVRDHALGLPGRGVHRSTAGAAAARPVLGGVRGPAQPGPAADHRGVVGDGRGQYGGHARVARQSAVLGAGRRRARDRARAVAVAAGPRVAGDGPGRPAQPQQRERAELDGAEHDPGDRARDRRPDDHRAGRTGRAVGVDVLVRRLAGRVAAVARVRPGGRRAHRVGGPDGHQRAPGDRPEPAGVDRPAGHAGREHDALAGGAVLHAGVRAGIPRAGRGRPSAGCSPVPASAA</sequence>
<protein>
    <submittedName>
        <fullName evidence="2">Uncharacterized protein</fullName>
    </submittedName>
</protein>
<feature type="compositionally biased region" description="Low complexity" evidence="1">
    <location>
        <begin position="93"/>
        <end position="108"/>
    </location>
</feature>
<dbReference type="EMBL" id="JAGINT010000001">
    <property type="protein sequence ID" value="MBP2350985.1"/>
    <property type="molecule type" value="Genomic_DNA"/>
</dbReference>
<comment type="caution">
    <text evidence="2">The sequence shown here is derived from an EMBL/GenBank/DDBJ whole genome shotgun (WGS) entry which is preliminary data.</text>
</comment>
<evidence type="ECO:0000313" key="3">
    <source>
        <dbReference type="Proteomes" id="UP000755585"/>
    </source>
</evidence>
<dbReference type="Proteomes" id="UP000755585">
    <property type="component" value="Unassembled WGS sequence"/>
</dbReference>
<feature type="region of interest" description="Disordered" evidence="1">
    <location>
        <begin position="93"/>
        <end position="142"/>
    </location>
</feature>
<name>A0ABS4UH83_9ACTN</name>
<evidence type="ECO:0000256" key="1">
    <source>
        <dbReference type="SAM" id="MobiDB-lite"/>
    </source>
</evidence>
<feature type="region of interest" description="Disordered" evidence="1">
    <location>
        <begin position="38"/>
        <end position="67"/>
    </location>
</feature>
<feature type="compositionally biased region" description="Basic and acidic residues" evidence="1">
    <location>
        <begin position="180"/>
        <end position="190"/>
    </location>
</feature>
<feature type="compositionally biased region" description="Low complexity" evidence="1">
    <location>
        <begin position="208"/>
        <end position="233"/>
    </location>
</feature>
<organism evidence="2 3">
    <name type="scientific">Kribbella aluminosa</name>
    <dbReference type="NCBI Taxonomy" id="416017"/>
    <lineage>
        <taxon>Bacteria</taxon>
        <taxon>Bacillati</taxon>
        <taxon>Actinomycetota</taxon>
        <taxon>Actinomycetes</taxon>
        <taxon>Propionibacteriales</taxon>
        <taxon>Kribbellaceae</taxon>
        <taxon>Kribbella</taxon>
    </lineage>
</organism>
<feature type="compositionally biased region" description="Basic and acidic residues" evidence="1">
    <location>
        <begin position="112"/>
        <end position="139"/>
    </location>
</feature>
<keyword evidence="3" id="KW-1185">Reference proteome</keyword>
<evidence type="ECO:0000313" key="2">
    <source>
        <dbReference type="EMBL" id="MBP2350985.1"/>
    </source>
</evidence>
<feature type="compositionally biased region" description="Basic and acidic residues" evidence="1">
    <location>
        <begin position="197"/>
        <end position="207"/>
    </location>
</feature>
<gene>
    <name evidence="2" type="ORF">JOF29_002068</name>
</gene>
<accession>A0ABS4UH83</accession>